<keyword evidence="2" id="KW-1185">Reference proteome</keyword>
<gene>
    <name evidence="1" type="ORF">H0H81_008303</name>
</gene>
<comment type="caution">
    <text evidence="1">The sequence shown here is derived from an EMBL/GenBank/DDBJ whole genome shotgun (WGS) entry which is preliminary data.</text>
</comment>
<dbReference type="Gene3D" id="1.10.150.20">
    <property type="entry name" value="5' to 3' exonuclease, C-terminal subdomain"/>
    <property type="match status" value="1"/>
</dbReference>
<protein>
    <submittedName>
        <fullName evidence="1">Uncharacterized protein</fullName>
    </submittedName>
</protein>
<organism evidence="1 2">
    <name type="scientific">Sphagnurus paluster</name>
    <dbReference type="NCBI Taxonomy" id="117069"/>
    <lineage>
        <taxon>Eukaryota</taxon>
        <taxon>Fungi</taxon>
        <taxon>Dikarya</taxon>
        <taxon>Basidiomycota</taxon>
        <taxon>Agaricomycotina</taxon>
        <taxon>Agaricomycetes</taxon>
        <taxon>Agaricomycetidae</taxon>
        <taxon>Agaricales</taxon>
        <taxon>Tricholomatineae</taxon>
        <taxon>Lyophyllaceae</taxon>
        <taxon>Sphagnurus</taxon>
    </lineage>
</organism>
<sequence length="129" mass="13841">MGEVALRSWGVKLSGNASNSGIQQNSASSKKKPVVTIYTAERVIGVGFSRGALILYALLAGGDYDKGVHGFGLKNALGLVRCGFGDALIQAYDSNGPLQSFLVQWRKDMNAELDTNSRGFLPPSKHRRV</sequence>
<evidence type="ECO:0000313" key="2">
    <source>
        <dbReference type="Proteomes" id="UP000717328"/>
    </source>
</evidence>
<feature type="non-terminal residue" evidence="1">
    <location>
        <position position="1"/>
    </location>
</feature>
<dbReference type="OrthoDB" id="3009278at2759"/>
<name>A0A9P7FW44_9AGAR</name>
<accession>A0A9P7FW44</accession>
<dbReference type="AlphaFoldDB" id="A0A9P7FW44"/>
<dbReference type="SUPFAM" id="SSF47807">
    <property type="entry name" value="5' to 3' exonuclease, C-terminal subdomain"/>
    <property type="match status" value="1"/>
</dbReference>
<evidence type="ECO:0000313" key="1">
    <source>
        <dbReference type="EMBL" id="KAG5636355.1"/>
    </source>
</evidence>
<reference evidence="1" key="2">
    <citation type="submission" date="2021-10" db="EMBL/GenBank/DDBJ databases">
        <title>Phylogenomics reveals ancestral predisposition of the termite-cultivated fungus Termitomyces towards a domesticated lifestyle.</title>
        <authorList>
            <person name="Auxier B."/>
            <person name="Grum-Grzhimaylo A."/>
            <person name="Cardenas M.E."/>
            <person name="Lodge J.D."/>
            <person name="Laessoe T."/>
            <person name="Pedersen O."/>
            <person name="Smith M.E."/>
            <person name="Kuyper T.W."/>
            <person name="Franco-Molano E.A."/>
            <person name="Baroni T.J."/>
            <person name="Aanen D.K."/>
        </authorList>
    </citation>
    <scope>NUCLEOTIDE SEQUENCE</scope>
    <source>
        <strain evidence="1">D49</strain>
    </source>
</reference>
<dbReference type="EMBL" id="JABCKI010005943">
    <property type="protein sequence ID" value="KAG5636355.1"/>
    <property type="molecule type" value="Genomic_DNA"/>
</dbReference>
<dbReference type="Proteomes" id="UP000717328">
    <property type="component" value="Unassembled WGS sequence"/>
</dbReference>
<proteinExistence type="predicted"/>
<reference evidence="1" key="1">
    <citation type="submission" date="2021-02" db="EMBL/GenBank/DDBJ databases">
        <authorList>
            <person name="Nieuwenhuis M."/>
            <person name="Van De Peppel L.J.J."/>
        </authorList>
    </citation>
    <scope>NUCLEOTIDE SEQUENCE</scope>
    <source>
        <strain evidence="1">D49</strain>
    </source>
</reference>
<dbReference type="InterPro" id="IPR036279">
    <property type="entry name" value="5-3_exonuclease_C_sf"/>
</dbReference>